<dbReference type="PRINTS" id="PR00681">
    <property type="entry name" value="RIBOSOMALS1"/>
</dbReference>
<feature type="compositionally biased region" description="Acidic residues" evidence="4">
    <location>
        <begin position="373"/>
        <end position="382"/>
    </location>
</feature>
<dbReference type="CDD" id="cd04465">
    <property type="entry name" value="S1_RPS1_repeat_ec2_hs2"/>
    <property type="match status" value="1"/>
</dbReference>
<keyword evidence="7" id="KW-1185">Reference proteome</keyword>
<dbReference type="CDD" id="cd05688">
    <property type="entry name" value="S1_RPS1_repeat_ec3"/>
    <property type="match status" value="1"/>
</dbReference>
<dbReference type="PROSITE" id="PS50126">
    <property type="entry name" value="S1"/>
    <property type="match status" value="4"/>
</dbReference>
<protein>
    <submittedName>
        <fullName evidence="6">30S ribosomal protein S1</fullName>
    </submittedName>
</protein>
<evidence type="ECO:0000256" key="2">
    <source>
        <dbReference type="ARBA" id="ARBA00022980"/>
    </source>
</evidence>
<evidence type="ECO:0000256" key="3">
    <source>
        <dbReference type="ARBA" id="ARBA00023274"/>
    </source>
</evidence>
<dbReference type="Pfam" id="PF00575">
    <property type="entry name" value="S1"/>
    <property type="match status" value="4"/>
</dbReference>
<dbReference type="EMBL" id="JASWER010000001">
    <property type="protein sequence ID" value="MDL5375940.1"/>
    <property type="molecule type" value="Genomic_DNA"/>
</dbReference>
<dbReference type="PANTHER" id="PTHR10724:SF7">
    <property type="entry name" value="SMALL RIBOSOMAL SUBUNIT PROTEIN BS1C"/>
    <property type="match status" value="1"/>
</dbReference>
<organism evidence="6 7">
    <name type="scientific">Exiguobacterium mexicanum</name>
    <dbReference type="NCBI Taxonomy" id="340146"/>
    <lineage>
        <taxon>Bacteria</taxon>
        <taxon>Bacillati</taxon>
        <taxon>Bacillota</taxon>
        <taxon>Bacilli</taxon>
        <taxon>Bacillales</taxon>
        <taxon>Bacillales Family XII. Incertae Sedis</taxon>
        <taxon>Exiguobacterium</taxon>
    </lineage>
</organism>
<dbReference type="SUPFAM" id="SSF50249">
    <property type="entry name" value="Nucleic acid-binding proteins"/>
    <property type="match status" value="4"/>
</dbReference>
<accession>A0ABT7MKJ1</accession>
<dbReference type="InterPro" id="IPR050437">
    <property type="entry name" value="Ribos_protein_bS1-like"/>
</dbReference>
<dbReference type="PANTHER" id="PTHR10724">
    <property type="entry name" value="30S RIBOSOMAL PROTEIN S1"/>
    <property type="match status" value="1"/>
</dbReference>
<evidence type="ECO:0000313" key="6">
    <source>
        <dbReference type="EMBL" id="MDL5375940.1"/>
    </source>
</evidence>
<dbReference type="InterPro" id="IPR003029">
    <property type="entry name" value="S1_domain"/>
</dbReference>
<keyword evidence="3" id="KW-0687">Ribonucleoprotein</keyword>
<feature type="region of interest" description="Disordered" evidence="4">
    <location>
        <begin position="342"/>
        <end position="382"/>
    </location>
</feature>
<dbReference type="GO" id="GO:0005840">
    <property type="term" value="C:ribosome"/>
    <property type="evidence" value="ECO:0007669"/>
    <property type="project" value="UniProtKB-KW"/>
</dbReference>
<dbReference type="InterPro" id="IPR035104">
    <property type="entry name" value="Ribosomal_protein_S1-like"/>
</dbReference>
<comment type="caution">
    <text evidence="6">The sequence shown here is derived from an EMBL/GenBank/DDBJ whole genome shotgun (WGS) entry which is preliminary data.</text>
</comment>
<feature type="domain" description="S1 motif" evidence="5">
    <location>
        <begin position="101"/>
        <end position="166"/>
    </location>
</feature>
<dbReference type="Gene3D" id="2.40.50.140">
    <property type="entry name" value="Nucleic acid-binding proteins"/>
    <property type="match status" value="4"/>
</dbReference>
<name>A0ABT7MKJ1_9BACL</name>
<dbReference type="CDD" id="cd05687">
    <property type="entry name" value="S1_RPS1_repeat_ec1_hs1"/>
    <property type="match status" value="1"/>
</dbReference>
<sequence length="382" mass="41931">MVEEMKDMPDFEINRGQIVTGTVVKIEDKQALIDIGYKTEAILPISEVSSMHLDDLNESLHVNDEIRVKVKKVTDEEVVVSKKDVDAEAAWDQIVEKFESGEVFEVMVKDKVKGGLVVDIGIRGFIPASLVENHFVEDFSSYLNKPITVKVVEIDREKNRVILSHKAVAEAEMSAKKAETLESLEVGQIIEGTVQRLTDFGAFVDIGGVDGLVHISEMAHSRVEKPSDVVTEGDKVKVKVLGLDLDNEKVKLSIKETQPGPWESVEGKIQPGDVIEGKVKRLVTFGAFVEVAPQVEGLLHISQIANRHIATPSEVLSEGQEVTVKVLDVHLDEKKISLSMRALESSDSSRGDADQSLLDEYSDQGGFSVSELTGDEASDDSK</sequence>
<comment type="similarity">
    <text evidence="1">Belongs to the bacterial ribosomal protein bS1 family.</text>
</comment>
<dbReference type="Proteomes" id="UP001230807">
    <property type="component" value="Unassembled WGS sequence"/>
</dbReference>
<evidence type="ECO:0000313" key="7">
    <source>
        <dbReference type="Proteomes" id="UP001230807"/>
    </source>
</evidence>
<evidence type="ECO:0000256" key="4">
    <source>
        <dbReference type="SAM" id="MobiDB-lite"/>
    </source>
</evidence>
<evidence type="ECO:0000256" key="1">
    <source>
        <dbReference type="ARBA" id="ARBA00006767"/>
    </source>
</evidence>
<reference evidence="6 7" key="1">
    <citation type="submission" date="2023-06" db="EMBL/GenBank/DDBJ databases">
        <title>Influencing factors and mechanism of Cr(VI) reduction by facultative anaerobic Exiguobacterium sp. PY14.</title>
        <authorList>
            <person name="Zou L."/>
        </authorList>
    </citation>
    <scope>NUCLEOTIDE SEQUENCE [LARGE SCALE GENOMIC DNA]</scope>
    <source>
        <strain evidence="6 7">PY14</strain>
    </source>
</reference>
<evidence type="ECO:0000259" key="5">
    <source>
        <dbReference type="PROSITE" id="PS50126"/>
    </source>
</evidence>
<keyword evidence="2 6" id="KW-0689">Ribosomal protein</keyword>
<dbReference type="SMART" id="SM00316">
    <property type="entry name" value="S1"/>
    <property type="match status" value="4"/>
</dbReference>
<feature type="domain" description="S1 motif" evidence="5">
    <location>
        <begin position="272"/>
        <end position="341"/>
    </location>
</feature>
<feature type="domain" description="S1 motif" evidence="5">
    <location>
        <begin position="187"/>
        <end position="255"/>
    </location>
</feature>
<dbReference type="InterPro" id="IPR012340">
    <property type="entry name" value="NA-bd_OB-fold"/>
</dbReference>
<proteinExistence type="inferred from homology"/>
<feature type="domain" description="S1 motif" evidence="5">
    <location>
        <begin position="16"/>
        <end position="83"/>
    </location>
</feature>
<dbReference type="NCBIfam" id="NF005208">
    <property type="entry name" value="PRK06676.1"/>
    <property type="match status" value="1"/>
</dbReference>
<gene>
    <name evidence="6" type="primary">rpsA</name>
    <name evidence="6" type="ORF">QR695_02830</name>
</gene>
<dbReference type="RefSeq" id="WP_021067191.1">
    <property type="nucleotide sequence ID" value="NZ_CP183077.1"/>
</dbReference>